<dbReference type="EMBL" id="FTOG01000010">
    <property type="protein sequence ID" value="SIT09932.1"/>
    <property type="molecule type" value="Genomic_DNA"/>
</dbReference>
<keyword evidence="4" id="KW-1185">Reference proteome</keyword>
<dbReference type="STRING" id="453582.SAMN05421580_1107"/>
<sequence length="519" mass="57305">MALAKVAGTKIRGGTYHLNISIPPEIRHLHKGRALLTGTLKTADPKVAANEVIRARAQLLEQVEETARSADVNARLAELPPDQRALYDRAGGLEGLLEAFQSTQTARAFLAAGDLSTMTDTEEFPPDPLEIELAAAEHRAASAALEGIARREAKTLRSLGEKVEVPGGDLSGVAELAEAFIRAKEYTIQNAESVRYTVRRWIEFHGDQPLAKLSRAHLAEFDDAARDLPVAREWLKKPMRTAVAAAQKGNLDRVSYKVRERLINHLKALSAFALNKGALTVDPWVGYKIDKPKGKIAEASTQKRKGFPPEQVKAILAYVAATTHADTADHWLPMLSAYSGARREELGQLLVEDVLTGGDIPALRITDEDEVQKVKNEHSLRVIPVPPVCIERGFLDFVARRRQAGGAMLFLEEYTDKRHQKTLREMTPDSRGRLTEIYGGRFSRKVLAPLGIKTKGQGFHALRHSWTDAARRAKIDPEIRRLIAGRLDGEDATEARYGSSDLLTEKLEALKQVAKFVEA</sequence>
<dbReference type="InterPro" id="IPR011010">
    <property type="entry name" value="DNA_brk_join_enz"/>
</dbReference>
<dbReference type="AlphaFoldDB" id="A0A1N7PH63"/>
<reference evidence="4" key="1">
    <citation type="submission" date="2017-01" db="EMBL/GenBank/DDBJ databases">
        <authorList>
            <person name="Varghese N."/>
            <person name="Submissions S."/>
        </authorList>
    </citation>
    <scope>NUCLEOTIDE SEQUENCE [LARGE SCALE GENOMIC DNA]</scope>
    <source>
        <strain evidence="4">DSM 19945</strain>
    </source>
</reference>
<accession>A0A1N7PH63</accession>
<dbReference type="GO" id="GO:0006310">
    <property type="term" value="P:DNA recombination"/>
    <property type="evidence" value="ECO:0007669"/>
    <property type="project" value="UniProtKB-KW"/>
</dbReference>
<dbReference type="SUPFAM" id="SSF56349">
    <property type="entry name" value="DNA breaking-rejoining enzymes"/>
    <property type="match status" value="1"/>
</dbReference>
<keyword evidence="1" id="KW-0233">DNA recombination</keyword>
<protein>
    <recommendedName>
        <fullName evidence="2">Tyr recombinase domain-containing protein</fullName>
    </recommendedName>
</protein>
<dbReference type="GO" id="GO:0015074">
    <property type="term" value="P:DNA integration"/>
    <property type="evidence" value="ECO:0007669"/>
    <property type="project" value="InterPro"/>
</dbReference>
<dbReference type="OrthoDB" id="7222937at2"/>
<evidence type="ECO:0000313" key="4">
    <source>
        <dbReference type="Proteomes" id="UP000186221"/>
    </source>
</evidence>
<dbReference type="InterPro" id="IPR013762">
    <property type="entry name" value="Integrase-like_cat_sf"/>
</dbReference>
<gene>
    <name evidence="3" type="ORF">SAMN05421580_1107</name>
</gene>
<dbReference type="Gene3D" id="1.10.443.10">
    <property type="entry name" value="Intergrase catalytic core"/>
    <property type="match status" value="1"/>
</dbReference>
<dbReference type="PROSITE" id="PS51898">
    <property type="entry name" value="TYR_RECOMBINASE"/>
    <property type="match status" value="1"/>
</dbReference>
<proteinExistence type="predicted"/>
<dbReference type="RefSeq" id="WP_139327843.1">
    <property type="nucleotide sequence ID" value="NZ_FTOG01000010.1"/>
</dbReference>
<feature type="domain" description="Tyr recombinase" evidence="2">
    <location>
        <begin position="302"/>
        <end position="512"/>
    </location>
</feature>
<dbReference type="GO" id="GO:0003677">
    <property type="term" value="F:DNA binding"/>
    <property type="evidence" value="ECO:0007669"/>
    <property type="project" value="InterPro"/>
</dbReference>
<name>A0A1N7PH63_9RHOB</name>
<evidence type="ECO:0000256" key="1">
    <source>
        <dbReference type="ARBA" id="ARBA00023172"/>
    </source>
</evidence>
<dbReference type="InterPro" id="IPR002104">
    <property type="entry name" value="Integrase_catalytic"/>
</dbReference>
<dbReference type="Proteomes" id="UP000186221">
    <property type="component" value="Unassembled WGS sequence"/>
</dbReference>
<dbReference type="CDD" id="cd01184">
    <property type="entry name" value="INT_C_like_1"/>
    <property type="match status" value="1"/>
</dbReference>
<evidence type="ECO:0000313" key="3">
    <source>
        <dbReference type="EMBL" id="SIT09932.1"/>
    </source>
</evidence>
<organism evidence="3 4">
    <name type="scientific">Rhodobacter aestuarii</name>
    <dbReference type="NCBI Taxonomy" id="453582"/>
    <lineage>
        <taxon>Bacteria</taxon>
        <taxon>Pseudomonadati</taxon>
        <taxon>Pseudomonadota</taxon>
        <taxon>Alphaproteobacteria</taxon>
        <taxon>Rhodobacterales</taxon>
        <taxon>Rhodobacter group</taxon>
        <taxon>Rhodobacter</taxon>
    </lineage>
</organism>
<evidence type="ECO:0000259" key="2">
    <source>
        <dbReference type="PROSITE" id="PS51898"/>
    </source>
</evidence>